<dbReference type="EMBL" id="JADCKL010000003">
    <property type="protein sequence ID" value="MBE5062831.1"/>
    <property type="molecule type" value="Genomic_DNA"/>
</dbReference>
<protein>
    <submittedName>
        <fullName evidence="1">Nicotinate-nucleotide adenylyltransferase</fullName>
    </submittedName>
</protein>
<organism evidence="1 2">
    <name type="scientific">Claveliimonas monacensis</name>
    <dbReference type="NCBI Taxonomy" id="2779351"/>
    <lineage>
        <taxon>Bacteria</taxon>
        <taxon>Bacillati</taxon>
        <taxon>Bacillota</taxon>
        <taxon>Clostridia</taxon>
        <taxon>Lachnospirales</taxon>
        <taxon>Lachnospiraceae</taxon>
        <taxon>Claveliimonas</taxon>
    </lineage>
</organism>
<accession>A0ABR9RIN9</accession>
<sequence length="190" mass="22216">MVEKGVVNARFQIPHLKHIEYILAAKMRCQKLYIGITNPDPSCVRESVNDEVRSTPAANPLTYLERYEMLKGVMEEFNVPLSAYEIVPFPIHRPEFITQYTPVDGVYYLGICDGWDEEKLKILKGLDLKTEVLWRRSKEECGVTGTWIRSCIATGQEWEHLVPKYVYQYITEHGIEERIRRLYNLGRNTF</sequence>
<dbReference type="SUPFAM" id="SSF52374">
    <property type="entry name" value="Nucleotidylyl transferase"/>
    <property type="match status" value="1"/>
</dbReference>
<proteinExistence type="predicted"/>
<evidence type="ECO:0000313" key="1">
    <source>
        <dbReference type="EMBL" id="MBE5062831.1"/>
    </source>
</evidence>
<gene>
    <name evidence="1" type="ORF">INF30_06095</name>
</gene>
<dbReference type="GO" id="GO:0016779">
    <property type="term" value="F:nucleotidyltransferase activity"/>
    <property type="evidence" value="ECO:0007669"/>
    <property type="project" value="UniProtKB-KW"/>
</dbReference>
<evidence type="ECO:0000313" key="2">
    <source>
        <dbReference type="Proteomes" id="UP000758652"/>
    </source>
</evidence>
<name>A0ABR9RIN9_9FIRM</name>
<dbReference type="PANTHER" id="PTHR21342">
    <property type="entry name" value="PHOSPHOPANTETHEINE ADENYLYLTRANSFERASE"/>
    <property type="match status" value="1"/>
</dbReference>
<keyword evidence="1" id="KW-0548">Nucleotidyltransferase</keyword>
<reference evidence="1 2" key="1">
    <citation type="submission" date="2020-10" db="EMBL/GenBank/DDBJ databases">
        <title>ChiBAC.</title>
        <authorList>
            <person name="Zenner C."/>
            <person name="Hitch T.C.A."/>
            <person name="Clavel T."/>
        </authorList>
    </citation>
    <scope>NUCLEOTIDE SEQUENCE [LARGE SCALE GENOMIC DNA]</scope>
    <source>
        <strain evidence="1 2">DSM 108991</strain>
    </source>
</reference>
<keyword evidence="1" id="KW-0808">Transferase</keyword>
<dbReference type="PANTHER" id="PTHR21342:SF0">
    <property type="entry name" value="BIFUNCTIONAL NMN ADENYLYLTRANSFERASE_NUDIX HYDROLASE"/>
    <property type="match status" value="1"/>
</dbReference>
<comment type="caution">
    <text evidence="1">The sequence shown here is derived from an EMBL/GenBank/DDBJ whole genome shotgun (WGS) entry which is preliminary data.</text>
</comment>
<keyword evidence="2" id="KW-1185">Reference proteome</keyword>
<dbReference type="Gene3D" id="3.40.50.620">
    <property type="entry name" value="HUPs"/>
    <property type="match status" value="1"/>
</dbReference>
<dbReference type="InterPro" id="IPR014729">
    <property type="entry name" value="Rossmann-like_a/b/a_fold"/>
</dbReference>
<dbReference type="Proteomes" id="UP000758652">
    <property type="component" value="Unassembled WGS sequence"/>
</dbReference>
<dbReference type="RefSeq" id="WP_226394568.1">
    <property type="nucleotide sequence ID" value="NZ_JADCKL010000003.1"/>
</dbReference>